<dbReference type="InterPro" id="IPR021269">
    <property type="entry name" value="DUF2848"/>
</dbReference>
<gene>
    <name evidence="1" type="ORF">ON753_05040</name>
</gene>
<dbReference type="EMBL" id="JAPEVI010000003">
    <property type="protein sequence ID" value="MCX2721773.1"/>
    <property type="molecule type" value="Genomic_DNA"/>
</dbReference>
<protein>
    <submittedName>
        <fullName evidence="1">DUF2848 family protein</fullName>
    </submittedName>
</protein>
<evidence type="ECO:0000313" key="1">
    <source>
        <dbReference type="EMBL" id="MCX2721773.1"/>
    </source>
</evidence>
<dbReference type="Proteomes" id="UP001300261">
    <property type="component" value="Unassembled WGS sequence"/>
</dbReference>
<name>A0ABT3QXW2_9HYPH</name>
<dbReference type="Pfam" id="PF11010">
    <property type="entry name" value="DUF2848"/>
    <property type="match status" value="1"/>
</dbReference>
<evidence type="ECO:0000313" key="2">
    <source>
        <dbReference type="Proteomes" id="UP001300261"/>
    </source>
</evidence>
<proteinExistence type="predicted"/>
<comment type="caution">
    <text evidence="1">The sequence shown here is derived from an EMBL/GenBank/DDBJ whole genome shotgun (WGS) entry which is preliminary data.</text>
</comment>
<organism evidence="1 2">
    <name type="scientific">Roseibium salinum</name>
    <dbReference type="NCBI Taxonomy" id="1604349"/>
    <lineage>
        <taxon>Bacteria</taxon>
        <taxon>Pseudomonadati</taxon>
        <taxon>Pseudomonadota</taxon>
        <taxon>Alphaproteobacteria</taxon>
        <taxon>Hyphomicrobiales</taxon>
        <taxon>Stappiaceae</taxon>
        <taxon>Roseibium</taxon>
    </lineage>
</organism>
<dbReference type="RefSeq" id="WP_265961480.1">
    <property type="nucleotide sequence ID" value="NZ_JAPEVI010000003.1"/>
</dbReference>
<accession>A0ABT3QXW2</accession>
<reference evidence="1 2" key="1">
    <citation type="journal article" date="2016" name="Int. J. Syst. Evol. Microbiol.">
        <title>Labrenzia salina sp. nov., isolated from the rhizosphere of the halophyte Arthrocnemum macrostachyum.</title>
        <authorList>
            <person name="Camacho M."/>
            <person name="Redondo-Gomez S."/>
            <person name="Rodriguez-Llorente I."/>
            <person name="Rohde M."/>
            <person name="Sproer C."/>
            <person name="Schumann P."/>
            <person name="Klenk H.P."/>
            <person name="Montero-Calasanz M.D.C."/>
        </authorList>
    </citation>
    <scope>NUCLEOTIDE SEQUENCE [LARGE SCALE GENOMIC DNA]</scope>
    <source>
        <strain evidence="1 2">DSM 29163</strain>
    </source>
</reference>
<sequence length="44" mass="4644">MLCGTLPAIGGVRPASQFKMALTDPLSGRSIDWTYSSSSLEIVS</sequence>
<keyword evidence="2" id="KW-1185">Reference proteome</keyword>